<dbReference type="WBParaSite" id="ES5_v2.g22049.t1">
    <property type="protein sequence ID" value="ES5_v2.g22049.t1"/>
    <property type="gene ID" value="ES5_v2.g22049"/>
</dbReference>
<dbReference type="Proteomes" id="UP000887579">
    <property type="component" value="Unplaced"/>
</dbReference>
<evidence type="ECO:0000313" key="1">
    <source>
        <dbReference type="Proteomes" id="UP000887579"/>
    </source>
</evidence>
<organism evidence="1 2">
    <name type="scientific">Panagrolaimus sp. ES5</name>
    <dbReference type="NCBI Taxonomy" id="591445"/>
    <lineage>
        <taxon>Eukaryota</taxon>
        <taxon>Metazoa</taxon>
        <taxon>Ecdysozoa</taxon>
        <taxon>Nematoda</taxon>
        <taxon>Chromadorea</taxon>
        <taxon>Rhabditida</taxon>
        <taxon>Tylenchina</taxon>
        <taxon>Panagrolaimomorpha</taxon>
        <taxon>Panagrolaimoidea</taxon>
        <taxon>Panagrolaimidae</taxon>
        <taxon>Panagrolaimus</taxon>
    </lineage>
</organism>
<protein>
    <submittedName>
        <fullName evidence="2">Tyrosine-protein kinase</fullName>
    </submittedName>
</protein>
<sequence length="634" mass="69444">MATKTTLPEVKKQQLQKAPSHAGTSVTQSSGSGASTPSNAPSSSFNTDAKCVLDVTEFKLYGGIFYGSLPLEDIELFLSQPGDFILRNLEIKNVGKQLVITVKTKNGYKNLPIKNKDGQFCLPRSSKYPSISELVINLVSLKFPIDSSGSILKKPIYRPSWIFLHSQVRFGRKLGEGAFGEVYIARLKANDGSQEFTFPVAIKTMHNKINLESKLEFLKEARVMQKLEHPNIVRVYGVATCGNPVLLAMEICSGGALLSHLKKHKEKIKIPRKCRYAYEAAQGLAYLEKAGIIHRDIAARNCMLTSNLSIKVGDFGMAETLSEMVVPELKKVPIKWLAIETMQKKIYSHKTDVWAYGILLFEIFGNGEAPYQGFTNMQVRAKLVVQNYRLPPPKDTPEPVADLMKRCWLIEPKERPNFAQIAQDLVKLAEPSPRNQPRKSLSDPRKIRKKSTTSSTDQKQNNVGTSEKVMKKAKARKVATSSIPLTPTPSKSSTTTTTQSSNAALNNNNLDKSLGRSPKIPKHEKASTPSSATPTPSGNNNNNNDLDKSLGKSVKKHKTPAAVVTPAGEKHSGSDLEKSLGKSHKKKKEKKKDGNSGGGSSEEKAPPSSGGGGAGSAENSKEKKKNKKKLPKEK</sequence>
<proteinExistence type="predicted"/>
<accession>A0AC34FWW6</accession>
<name>A0AC34FWW6_9BILA</name>
<reference evidence="2" key="1">
    <citation type="submission" date="2022-11" db="UniProtKB">
        <authorList>
            <consortium name="WormBaseParasite"/>
        </authorList>
    </citation>
    <scope>IDENTIFICATION</scope>
</reference>
<evidence type="ECO:0000313" key="2">
    <source>
        <dbReference type="WBParaSite" id="ES5_v2.g22049.t1"/>
    </source>
</evidence>